<dbReference type="EMBL" id="MUHB01000010">
    <property type="protein sequence ID" value="OXB04282.1"/>
    <property type="molecule type" value="Genomic_DNA"/>
</dbReference>
<reference evidence="2 3" key="2">
    <citation type="submission" date="2016-11" db="EMBL/GenBank/DDBJ databases">
        <authorList>
            <person name="Varghese N."/>
            <person name="Submissions S."/>
        </authorList>
    </citation>
    <scope>NUCLEOTIDE SEQUENCE [LARGE SCALE GENOMIC DNA]</scope>
    <source>
        <strain evidence="2 3">DSM 6368</strain>
    </source>
</reference>
<protein>
    <recommendedName>
        <fullName evidence="5">Lipoprotein</fullName>
    </recommendedName>
</protein>
<sequence>MKKIVFSFIIIICLSSCNQVRTEKPIISKNQIVINLKNIAGKRKLDVDKILGKPDNVETFKESSTPCKDIPCEKAYYQKDKFEIIFIDGKADWITVNDLSQYDFDEENIKLLGLSIATPDFKNPQDVIRWKNIENINEINIFNDGSNKISYAYIKVVTK</sequence>
<organism evidence="1 4">
    <name type="scientific">Flavobacterium pectinovorum</name>
    <dbReference type="NCBI Taxonomy" id="29533"/>
    <lineage>
        <taxon>Bacteria</taxon>
        <taxon>Pseudomonadati</taxon>
        <taxon>Bacteroidota</taxon>
        <taxon>Flavobacteriia</taxon>
        <taxon>Flavobacteriales</taxon>
        <taxon>Flavobacteriaceae</taxon>
        <taxon>Flavobacterium</taxon>
    </lineage>
</organism>
<gene>
    <name evidence="1" type="ORF">B0A72_12320</name>
    <name evidence="2" type="ORF">SAMN05444387_0810</name>
</gene>
<keyword evidence="3" id="KW-1185">Reference proteome</keyword>
<evidence type="ECO:0000313" key="2">
    <source>
        <dbReference type="EMBL" id="SHL52484.1"/>
    </source>
</evidence>
<dbReference type="Proteomes" id="UP000184216">
    <property type="component" value="Unassembled WGS sequence"/>
</dbReference>
<evidence type="ECO:0000313" key="1">
    <source>
        <dbReference type="EMBL" id="OXB04282.1"/>
    </source>
</evidence>
<reference evidence="1 4" key="1">
    <citation type="submission" date="2016-11" db="EMBL/GenBank/DDBJ databases">
        <title>Whole genomes of Flavobacteriaceae.</title>
        <authorList>
            <person name="Stine C."/>
            <person name="Li C."/>
            <person name="Tadesse D."/>
        </authorList>
    </citation>
    <scope>NUCLEOTIDE SEQUENCE [LARGE SCALE GENOMIC DNA]</scope>
    <source>
        <strain evidence="1 4">ATCC 19366</strain>
    </source>
</reference>
<comment type="caution">
    <text evidence="1">The sequence shown here is derived from an EMBL/GenBank/DDBJ whole genome shotgun (WGS) entry which is preliminary data.</text>
</comment>
<evidence type="ECO:0000313" key="3">
    <source>
        <dbReference type="Proteomes" id="UP000184216"/>
    </source>
</evidence>
<name>A0AB36NZN0_9FLAO</name>
<dbReference type="Proteomes" id="UP000198431">
    <property type="component" value="Unassembled WGS sequence"/>
</dbReference>
<dbReference type="EMBL" id="FRBX01000001">
    <property type="protein sequence ID" value="SHL52484.1"/>
    <property type="molecule type" value="Genomic_DNA"/>
</dbReference>
<proteinExistence type="predicted"/>
<evidence type="ECO:0000313" key="4">
    <source>
        <dbReference type="Proteomes" id="UP000198431"/>
    </source>
</evidence>
<dbReference type="RefSeq" id="WP_073393800.1">
    <property type="nucleotide sequence ID" value="NZ_FRBX01000001.1"/>
</dbReference>
<dbReference type="AlphaFoldDB" id="A0AB36NZN0"/>
<evidence type="ECO:0008006" key="5">
    <source>
        <dbReference type="Google" id="ProtNLM"/>
    </source>
</evidence>
<accession>A0AB36NZN0</accession>